<name>A0ABQ9GJ20_9NEOP</name>
<protein>
    <recommendedName>
        <fullName evidence="3">PiggyBac transposable element-derived protein domain-containing protein</fullName>
    </recommendedName>
</protein>
<evidence type="ECO:0008006" key="3">
    <source>
        <dbReference type="Google" id="ProtNLM"/>
    </source>
</evidence>
<proteinExistence type="predicted"/>
<keyword evidence="2" id="KW-1185">Reference proteome</keyword>
<dbReference type="EMBL" id="JARBHB010000012">
    <property type="protein sequence ID" value="KAJ8872024.1"/>
    <property type="molecule type" value="Genomic_DNA"/>
</dbReference>
<sequence>MTKAGIDALDQKWATHIVGGSTRRRILASWFAIMDISAVNAHVVLGANKDSDSIIRRNFLVCLGRDQIQEHLTSRSAIKNLPRELCATISRISGTETDEQLPITENPSKRHRCHIFPPDQESEAFNLMCPVLQKSLQIP</sequence>
<evidence type="ECO:0000313" key="2">
    <source>
        <dbReference type="Proteomes" id="UP001159363"/>
    </source>
</evidence>
<accession>A0ABQ9GJ20</accession>
<comment type="caution">
    <text evidence="1">The sequence shown here is derived from an EMBL/GenBank/DDBJ whole genome shotgun (WGS) entry which is preliminary data.</text>
</comment>
<gene>
    <name evidence="1" type="ORF">PR048_028364</name>
</gene>
<organism evidence="1 2">
    <name type="scientific">Dryococelus australis</name>
    <dbReference type="NCBI Taxonomy" id="614101"/>
    <lineage>
        <taxon>Eukaryota</taxon>
        <taxon>Metazoa</taxon>
        <taxon>Ecdysozoa</taxon>
        <taxon>Arthropoda</taxon>
        <taxon>Hexapoda</taxon>
        <taxon>Insecta</taxon>
        <taxon>Pterygota</taxon>
        <taxon>Neoptera</taxon>
        <taxon>Polyneoptera</taxon>
        <taxon>Phasmatodea</taxon>
        <taxon>Verophasmatodea</taxon>
        <taxon>Anareolatae</taxon>
        <taxon>Phasmatidae</taxon>
        <taxon>Eurycanthinae</taxon>
        <taxon>Dryococelus</taxon>
    </lineage>
</organism>
<dbReference type="Proteomes" id="UP001159363">
    <property type="component" value="Chromosome 11"/>
</dbReference>
<evidence type="ECO:0000313" key="1">
    <source>
        <dbReference type="EMBL" id="KAJ8872024.1"/>
    </source>
</evidence>
<reference evidence="1 2" key="1">
    <citation type="submission" date="2023-02" db="EMBL/GenBank/DDBJ databases">
        <title>LHISI_Scaffold_Assembly.</title>
        <authorList>
            <person name="Stuart O.P."/>
            <person name="Cleave R."/>
            <person name="Magrath M.J.L."/>
            <person name="Mikheyev A.S."/>
        </authorList>
    </citation>
    <scope>NUCLEOTIDE SEQUENCE [LARGE SCALE GENOMIC DNA]</scope>
    <source>
        <strain evidence="1">Daus_M_001</strain>
        <tissue evidence="1">Leg muscle</tissue>
    </source>
</reference>